<dbReference type="AlphaFoldDB" id="A0A8S0XC92"/>
<proteinExistence type="predicted"/>
<evidence type="ECO:0000313" key="2">
    <source>
        <dbReference type="EMBL" id="CEJ08742.1"/>
    </source>
</evidence>
<organism evidence="1">
    <name type="scientific">Acididesulfobacillus acetoxydans</name>
    <dbReference type="NCBI Taxonomy" id="1561005"/>
    <lineage>
        <taxon>Bacteria</taxon>
        <taxon>Bacillati</taxon>
        <taxon>Bacillota</taxon>
        <taxon>Clostridia</taxon>
        <taxon>Eubacteriales</taxon>
        <taxon>Peptococcaceae</taxon>
        <taxon>Acididesulfobacillus</taxon>
    </lineage>
</organism>
<dbReference type="EMBL" id="CDGJ01000092">
    <property type="protein sequence ID" value="CEJ08742.1"/>
    <property type="molecule type" value="Genomic_DNA"/>
</dbReference>
<keyword evidence="3" id="KW-1185">Reference proteome</keyword>
<dbReference type="EMBL" id="LR746496">
    <property type="protein sequence ID" value="CAA7602186.1"/>
    <property type="molecule type" value="Genomic_DNA"/>
</dbReference>
<evidence type="ECO:0000313" key="1">
    <source>
        <dbReference type="EMBL" id="CAA7602186.1"/>
    </source>
</evidence>
<reference evidence="1" key="2">
    <citation type="submission" date="2020-01" db="EMBL/GenBank/DDBJ databases">
        <authorList>
            <person name="Hornung B."/>
        </authorList>
    </citation>
    <scope>NUCLEOTIDE SEQUENCE</scope>
    <source>
        <strain evidence="1">PacBioINE</strain>
    </source>
</reference>
<dbReference type="RefSeq" id="WP_240985597.1">
    <property type="nucleotide sequence ID" value="NZ_CDGJ01000092.1"/>
</dbReference>
<evidence type="ECO:0000313" key="3">
    <source>
        <dbReference type="Proteomes" id="UP001071230"/>
    </source>
</evidence>
<sequence length="154" mass="16762">MSQMRPEGRAATQPALFHLPVPEYNGWGNEKKAGGAVEPGGLAGKEAEYRKLYFVWYFDDDEGYGIEVMAELRETALGQSGAGSRFVSVANWSFGHGTEARDLRRAWGEYVADAAQKTGGMLPAALTCLILRYDFASGKCQGDIAKMKDMLSLG</sequence>
<dbReference type="KEGG" id="aacx:DEACI_2859"/>
<gene>
    <name evidence="1" type="ORF">DEACI_2859</name>
    <name evidence="2" type="ORF">DEACI_3222</name>
</gene>
<reference evidence="2" key="1">
    <citation type="submission" date="2014-11" db="EMBL/GenBank/DDBJ databases">
        <authorList>
            <person name="Hornung B.V."/>
        </authorList>
    </citation>
    <scope>NUCLEOTIDE SEQUENCE</scope>
    <source>
        <strain evidence="2">INE</strain>
    </source>
</reference>
<protein>
    <submittedName>
        <fullName evidence="1">Uncharacterized protein</fullName>
    </submittedName>
</protein>
<name>A0A8S0XC92_9FIRM</name>
<dbReference type="Proteomes" id="UP001071230">
    <property type="component" value="Unassembled WGS sequence"/>
</dbReference>
<dbReference type="Proteomes" id="UP000836597">
    <property type="component" value="Chromosome"/>
</dbReference>
<accession>A0A8S0XC92</accession>